<dbReference type="InterPro" id="IPR011333">
    <property type="entry name" value="SKP1/BTB/POZ_sf"/>
</dbReference>
<feature type="domain" description="BTB" evidence="1">
    <location>
        <begin position="25"/>
        <end position="80"/>
    </location>
</feature>
<gene>
    <name evidence="2" type="ORF">GYMLUDRAFT_590179</name>
</gene>
<name>A0A0D0CXY5_9AGAR</name>
<dbReference type="EMBL" id="KN834772">
    <property type="protein sequence ID" value="KIK61158.1"/>
    <property type="molecule type" value="Genomic_DNA"/>
</dbReference>
<evidence type="ECO:0000259" key="1">
    <source>
        <dbReference type="PROSITE" id="PS50097"/>
    </source>
</evidence>
<reference evidence="2 3" key="1">
    <citation type="submission" date="2014-04" db="EMBL/GenBank/DDBJ databases">
        <title>Evolutionary Origins and Diversification of the Mycorrhizal Mutualists.</title>
        <authorList>
            <consortium name="DOE Joint Genome Institute"/>
            <consortium name="Mycorrhizal Genomics Consortium"/>
            <person name="Kohler A."/>
            <person name="Kuo A."/>
            <person name="Nagy L.G."/>
            <person name="Floudas D."/>
            <person name="Copeland A."/>
            <person name="Barry K.W."/>
            <person name="Cichocki N."/>
            <person name="Veneault-Fourrey C."/>
            <person name="LaButti K."/>
            <person name="Lindquist E.A."/>
            <person name="Lipzen A."/>
            <person name="Lundell T."/>
            <person name="Morin E."/>
            <person name="Murat C."/>
            <person name="Riley R."/>
            <person name="Ohm R."/>
            <person name="Sun H."/>
            <person name="Tunlid A."/>
            <person name="Henrissat B."/>
            <person name="Grigoriev I.V."/>
            <person name="Hibbett D.S."/>
            <person name="Martin F."/>
        </authorList>
    </citation>
    <scope>NUCLEOTIDE SEQUENCE [LARGE SCALE GENOMIC DNA]</scope>
    <source>
        <strain evidence="2 3">FD-317 M1</strain>
    </source>
</reference>
<dbReference type="PROSITE" id="PS50097">
    <property type="entry name" value="BTB"/>
    <property type="match status" value="1"/>
</dbReference>
<protein>
    <recommendedName>
        <fullName evidence="1">BTB domain-containing protein</fullName>
    </recommendedName>
</protein>
<dbReference type="HOGENOM" id="CLU_075133_3_1_1"/>
<proteinExistence type="predicted"/>
<dbReference type="OrthoDB" id="3184970at2759"/>
<organism evidence="2 3">
    <name type="scientific">Collybiopsis luxurians FD-317 M1</name>
    <dbReference type="NCBI Taxonomy" id="944289"/>
    <lineage>
        <taxon>Eukaryota</taxon>
        <taxon>Fungi</taxon>
        <taxon>Dikarya</taxon>
        <taxon>Basidiomycota</taxon>
        <taxon>Agaricomycotina</taxon>
        <taxon>Agaricomycetes</taxon>
        <taxon>Agaricomycetidae</taxon>
        <taxon>Agaricales</taxon>
        <taxon>Marasmiineae</taxon>
        <taxon>Omphalotaceae</taxon>
        <taxon>Collybiopsis</taxon>
        <taxon>Collybiopsis luxurians</taxon>
    </lineage>
</organism>
<dbReference type="Pfam" id="PF00651">
    <property type="entry name" value="BTB"/>
    <property type="match status" value="1"/>
</dbReference>
<evidence type="ECO:0000313" key="2">
    <source>
        <dbReference type="EMBL" id="KIK61158.1"/>
    </source>
</evidence>
<accession>A0A0D0CXY5</accession>
<dbReference type="AlphaFoldDB" id="A0A0D0CXY5"/>
<dbReference type="SUPFAM" id="SSF54695">
    <property type="entry name" value="POZ domain"/>
    <property type="match status" value="1"/>
</dbReference>
<dbReference type="InterPro" id="IPR000210">
    <property type="entry name" value="BTB/POZ_dom"/>
</dbReference>
<dbReference type="Proteomes" id="UP000053593">
    <property type="component" value="Unassembled WGS sequence"/>
</dbReference>
<keyword evidence="3" id="KW-1185">Reference proteome</keyword>
<dbReference type="Gene3D" id="3.30.710.10">
    <property type="entry name" value="Potassium Channel Kv1.1, Chain A"/>
    <property type="match status" value="1"/>
</dbReference>
<evidence type="ECO:0000313" key="3">
    <source>
        <dbReference type="Proteomes" id="UP000053593"/>
    </source>
</evidence>
<sequence>MDVKMGSSKDFEREQTSTLFQASDADVVIRSSDDTQFRLHKKNLECHSEAFPPAETPTNGEIVSLSESAATLEMLFQFIYPRPYPDLEKLDVKPLLLVAEAAEKYRIFSAMYGCQFALRKYLDSNPRDILIFAAKHDYPSLIVQLPRTYLLDTPLSDLTNILSPSVYIHWSLSRTLAQCLK</sequence>